<dbReference type="RefSeq" id="WP_372391548.1">
    <property type="nucleotide sequence ID" value="NZ_JBGNYA010000001.1"/>
</dbReference>
<dbReference type="InterPro" id="IPR003148">
    <property type="entry name" value="RCK_N"/>
</dbReference>
<feature type="domain" description="RCK C-terminal" evidence="9">
    <location>
        <begin position="408"/>
        <end position="489"/>
    </location>
</feature>
<keyword evidence="4" id="KW-0630">Potassium</keyword>
<dbReference type="Gene3D" id="3.30.70.1450">
    <property type="entry name" value="Regulator of K+ conductance, C-terminal domain"/>
    <property type="match status" value="2"/>
</dbReference>
<dbReference type="InterPro" id="IPR036721">
    <property type="entry name" value="RCK_C_sf"/>
</dbReference>
<dbReference type="InterPro" id="IPR036291">
    <property type="entry name" value="NAD(P)-bd_dom_sf"/>
</dbReference>
<dbReference type="Pfam" id="PF02254">
    <property type="entry name" value="TrkA_N"/>
    <property type="match status" value="2"/>
</dbReference>
<organism evidence="10 11">
    <name type="scientific">Halobellus rubicundus</name>
    <dbReference type="NCBI Taxonomy" id="2996466"/>
    <lineage>
        <taxon>Archaea</taxon>
        <taxon>Methanobacteriati</taxon>
        <taxon>Methanobacteriota</taxon>
        <taxon>Stenosarchaea group</taxon>
        <taxon>Halobacteria</taxon>
        <taxon>Halobacteriales</taxon>
        <taxon>Haloferacaceae</taxon>
        <taxon>Halobellus</taxon>
    </lineage>
</organism>
<dbReference type="GO" id="GO:0006813">
    <property type="term" value="P:potassium ion transport"/>
    <property type="evidence" value="ECO:0007669"/>
    <property type="project" value="UniProtKB-KW"/>
</dbReference>
<dbReference type="NCBIfam" id="NF007039">
    <property type="entry name" value="PRK09496.3-2"/>
    <property type="match status" value="1"/>
</dbReference>
<dbReference type="NCBIfam" id="NF007034">
    <property type="entry name" value="PRK09496.2-1"/>
    <property type="match status" value="1"/>
</dbReference>
<sequence>MVGRTARFPASEGVSVAPPAPERCRKRDTASPGTVDTNASGWSSVRVVIVGAGQVGSSIAADLADTHEVVVVDCDADRVEELNYSLDVLGVTGDGTSMATLEEAGIEETDMVIASTDDDETNIVVCSTVKAISDAFTIARVKNTEYLRTWQRSERAFGVDFMVCTNLLAAESIVRMIGLPAARDVDPFAGGKVQMAEFEVDDDSPIADQTVAEADRFDSLTFVAILRNGCVEIARGETVIKPGDRAIVIGSPESVQEFARSVDPEESPGNAEEVVIVGGSEIGYHVARLLESRDFSPRLIEQDTERARELAERLPKTVVMESDATDIEFLEREHVGEADIVVSALDSDEKNLLVSLLARRMGVERTVAIIDADEYVDLFETVGVDVGVSPRSVVAEEITRFTREGEAENVALIESDKAEVLEVEVDGESLLAGRPIRESVQELPESVVIGAITRDREFVTPRGDTVVEVGDHVVVFAGIDVVEDVAPLL</sequence>
<dbReference type="Pfam" id="PF02080">
    <property type="entry name" value="TrkA_C"/>
    <property type="match status" value="2"/>
</dbReference>
<keyword evidence="5" id="KW-0520">NAD</keyword>
<name>A0ABD5MA77_9EURY</name>
<dbReference type="Proteomes" id="UP001570511">
    <property type="component" value="Unassembled WGS sequence"/>
</dbReference>
<dbReference type="PANTHER" id="PTHR43833">
    <property type="entry name" value="POTASSIUM CHANNEL PROTEIN 2-RELATED-RELATED"/>
    <property type="match status" value="1"/>
</dbReference>
<dbReference type="EMBL" id="JBGNYA010000001">
    <property type="protein sequence ID" value="MFA1610371.1"/>
    <property type="molecule type" value="Genomic_DNA"/>
</dbReference>
<keyword evidence="2" id="KW-0813">Transport</keyword>
<protein>
    <submittedName>
        <fullName evidence="10">Trk system potassium transporter TrkA</fullName>
    </submittedName>
</protein>
<keyword evidence="11" id="KW-1185">Reference proteome</keyword>
<feature type="domain" description="RCK C-terminal" evidence="9">
    <location>
        <begin position="183"/>
        <end position="264"/>
    </location>
</feature>
<evidence type="ECO:0000256" key="4">
    <source>
        <dbReference type="ARBA" id="ARBA00022958"/>
    </source>
</evidence>
<feature type="domain" description="RCK N-terminal" evidence="8">
    <location>
        <begin position="271"/>
        <end position="390"/>
    </location>
</feature>
<dbReference type="NCBIfam" id="NF007031">
    <property type="entry name" value="PRK09496.1-2"/>
    <property type="match status" value="1"/>
</dbReference>
<dbReference type="SUPFAM" id="SSF116726">
    <property type="entry name" value="TrkA C-terminal domain-like"/>
    <property type="match status" value="2"/>
</dbReference>
<feature type="domain" description="RCK N-terminal" evidence="8">
    <location>
        <begin position="44"/>
        <end position="163"/>
    </location>
</feature>
<evidence type="ECO:0000256" key="3">
    <source>
        <dbReference type="ARBA" id="ARBA00022538"/>
    </source>
</evidence>
<evidence type="ECO:0000313" key="11">
    <source>
        <dbReference type="Proteomes" id="UP001570511"/>
    </source>
</evidence>
<evidence type="ECO:0000256" key="1">
    <source>
        <dbReference type="ARBA" id="ARBA00003660"/>
    </source>
</evidence>
<evidence type="ECO:0000256" key="5">
    <source>
        <dbReference type="ARBA" id="ARBA00023027"/>
    </source>
</evidence>
<comment type="function">
    <text evidence="1">Part of a potassium transport system.</text>
</comment>
<dbReference type="PANTHER" id="PTHR43833:SF5">
    <property type="entry name" value="TRK SYSTEM POTASSIUM UPTAKE PROTEIN TRKA"/>
    <property type="match status" value="1"/>
</dbReference>
<comment type="caution">
    <text evidence="10">The sequence shown here is derived from an EMBL/GenBank/DDBJ whole genome shotgun (WGS) entry which is preliminary data.</text>
</comment>
<evidence type="ECO:0000259" key="9">
    <source>
        <dbReference type="PROSITE" id="PS51202"/>
    </source>
</evidence>
<reference evidence="10 11" key="1">
    <citation type="submission" date="2024-08" db="EMBL/GenBank/DDBJ databases">
        <title>Halobellus sp. MBLA0158 whole genome sequence.</title>
        <authorList>
            <person name="Hwang C.Y."/>
            <person name="Cho E.-S."/>
            <person name="Seo M.-J."/>
        </authorList>
    </citation>
    <scope>NUCLEOTIDE SEQUENCE [LARGE SCALE GENOMIC DNA]</scope>
    <source>
        <strain evidence="10 11">MBLA0158</strain>
    </source>
</reference>
<evidence type="ECO:0000259" key="8">
    <source>
        <dbReference type="PROSITE" id="PS51201"/>
    </source>
</evidence>
<dbReference type="InterPro" id="IPR006036">
    <property type="entry name" value="K_uptake_TrkA"/>
</dbReference>
<gene>
    <name evidence="10" type="primary">trkA</name>
    <name evidence="10" type="ORF">OS889_05055</name>
</gene>
<keyword evidence="6" id="KW-0406">Ion transport</keyword>
<evidence type="ECO:0000256" key="2">
    <source>
        <dbReference type="ARBA" id="ARBA00022448"/>
    </source>
</evidence>
<dbReference type="Gene3D" id="3.40.50.720">
    <property type="entry name" value="NAD(P)-binding Rossmann-like Domain"/>
    <property type="match status" value="2"/>
</dbReference>
<dbReference type="InterPro" id="IPR050721">
    <property type="entry name" value="Trk_Ktr_HKT_K-transport"/>
</dbReference>
<dbReference type="PRINTS" id="PR00335">
    <property type="entry name" value="KUPTAKETRKA"/>
</dbReference>
<evidence type="ECO:0000256" key="7">
    <source>
        <dbReference type="SAM" id="MobiDB-lite"/>
    </source>
</evidence>
<dbReference type="PROSITE" id="PS51201">
    <property type="entry name" value="RCK_N"/>
    <property type="match status" value="2"/>
</dbReference>
<evidence type="ECO:0000256" key="6">
    <source>
        <dbReference type="ARBA" id="ARBA00023065"/>
    </source>
</evidence>
<dbReference type="SUPFAM" id="SSF51735">
    <property type="entry name" value="NAD(P)-binding Rossmann-fold domains"/>
    <property type="match status" value="2"/>
</dbReference>
<dbReference type="PROSITE" id="PS51202">
    <property type="entry name" value="RCK_C"/>
    <property type="match status" value="2"/>
</dbReference>
<evidence type="ECO:0000313" key="10">
    <source>
        <dbReference type="EMBL" id="MFA1610371.1"/>
    </source>
</evidence>
<proteinExistence type="predicted"/>
<dbReference type="NCBIfam" id="NF007041">
    <property type="entry name" value="PRK09496.3-4"/>
    <property type="match status" value="1"/>
</dbReference>
<accession>A0ABD5MA77</accession>
<dbReference type="InterPro" id="IPR006037">
    <property type="entry name" value="RCK_C"/>
</dbReference>
<feature type="region of interest" description="Disordered" evidence="7">
    <location>
        <begin position="1"/>
        <end position="37"/>
    </location>
</feature>
<keyword evidence="3" id="KW-0633">Potassium transport</keyword>
<dbReference type="AlphaFoldDB" id="A0ABD5MA77"/>